<feature type="domain" description="Helix-turn-helix" evidence="1">
    <location>
        <begin position="9"/>
        <end position="58"/>
    </location>
</feature>
<accession>A0ABN1LTS1</accession>
<dbReference type="NCBIfam" id="TIGR01764">
    <property type="entry name" value="excise"/>
    <property type="match status" value="1"/>
</dbReference>
<protein>
    <recommendedName>
        <fullName evidence="1">Helix-turn-helix domain-containing protein</fullName>
    </recommendedName>
</protein>
<organism evidence="2 3">
    <name type="scientific">Clostridium nitritogenes</name>
    <dbReference type="NCBI Taxonomy" id="83340"/>
    <lineage>
        <taxon>Bacteria</taxon>
        <taxon>Bacillati</taxon>
        <taxon>Bacillota</taxon>
        <taxon>Clostridia</taxon>
        <taxon>Eubacteriales</taxon>
        <taxon>Clostridiaceae</taxon>
        <taxon>Clostridium</taxon>
    </lineage>
</organism>
<keyword evidence="3" id="KW-1185">Reference proteome</keyword>
<sequence length="60" mass="7075">MSNEVNPILLTPMQAKKLLGVGRNEIYNLCKNKKFPSFKIGKKYYINKDKLQEWADKQCR</sequence>
<dbReference type="Pfam" id="PF12728">
    <property type="entry name" value="HTH_17"/>
    <property type="match status" value="1"/>
</dbReference>
<name>A0ABN1LTS1_9CLOT</name>
<proteinExistence type="predicted"/>
<evidence type="ECO:0000313" key="2">
    <source>
        <dbReference type="EMBL" id="GAA0860174.1"/>
    </source>
</evidence>
<dbReference type="Proteomes" id="UP001501764">
    <property type="component" value="Unassembled WGS sequence"/>
</dbReference>
<reference evidence="2 3" key="1">
    <citation type="journal article" date="2019" name="Int. J. Syst. Evol. Microbiol.">
        <title>The Global Catalogue of Microorganisms (GCM) 10K type strain sequencing project: providing services to taxonomists for standard genome sequencing and annotation.</title>
        <authorList>
            <consortium name="The Broad Institute Genomics Platform"/>
            <consortium name="The Broad Institute Genome Sequencing Center for Infectious Disease"/>
            <person name="Wu L."/>
            <person name="Ma J."/>
        </authorList>
    </citation>
    <scope>NUCLEOTIDE SEQUENCE [LARGE SCALE GENOMIC DNA]</scope>
    <source>
        <strain evidence="2 3">JCM 6485</strain>
    </source>
</reference>
<evidence type="ECO:0000313" key="3">
    <source>
        <dbReference type="Proteomes" id="UP001501764"/>
    </source>
</evidence>
<gene>
    <name evidence="2" type="ORF">GCM10008916_25340</name>
</gene>
<dbReference type="EMBL" id="BAAACO010000002">
    <property type="protein sequence ID" value="GAA0860174.1"/>
    <property type="molecule type" value="Genomic_DNA"/>
</dbReference>
<dbReference type="Gene3D" id="3.90.105.50">
    <property type="match status" value="1"/>
</dbReference>
<dbReference type="InterPro" id="IPR010093">
    <property type="entry name" value="SinI_DNA-bd"/>
</dbReference>
<comment type="caution">
    <text evidence="2">The sequence shown here is derived from an EMBL/GenBank/DDBJ whole genome shotgun (WGS) entry which is preliminary data.</text>
</comment>
<dbReference type="InterPro" id="IPR041657">
    <property type="entry name" value="HTH_17"/>
</dbReference>
<dbReference type="InterPro" id="IPR038148">
    <property type="entry name" value="Tn1545/Tn916_Xis"/>
</dbReference>
<evidence type="ECO:0000259" key="1">
    <source>
        <dbReference type="Pfam" id="PF12728"/>
    </source>
</evidence>
<dbReference type="RefSeq" id="WP_346026097.1">
    <property type="nucleotide sequence ID" value="NZ_BAAACO010000002.1"/>
</dbReference>